<dbReference type="EMBL" id="JBBHJZ010000002">
    <property type="protein sequence ID" value="MEJ5977284.1"/>
    <property type="molecule type" value="Genomic_DNA"/>
</dbReference>
<name>A0ABU8RX32_9SPHN</name>
<feature type="transmembrane region" description="Helical" evidence="8">
    <location>
        <begin position="171"/>
        <end position="189"/>
    </location>
</feature>
<keyword evidence="3 8" id="KW-0812">Transmembrane</keyword>
<dbReference type="RefSeq" id="WP_339587225.1">
    <property type="nucleotide sequence ID" value="NZ_JBBHJZ010000002.1"/>
</dbReference>
<feature type="transmembrane region" description="Helical" evidence="8">
    <location>
        <begin position="56"/>
        <end position="75"/>
    </location>
</feature>
<proteinExistence type="predicted"/>
<keyword evidence="2" id="KW-1003">Cell membrane</keyword>
<sequence>MTSEDKPAAVVAPPPPSAAPIGPARNADGFSIQAIHLVRTTMQVNVTMSQMADQKASILMGATFVVFTIAVGQASRGDFPYALMVLAISAFLSALCAIAAVLPSFRPPRVQSSERDNILFFGVFAHLSEDEYADRVLAALRSDETVFRTMLRDIHQNGVVLQRKKYRYLGYAYRIFLAGLTLTLVTFLVESGGALERLL</sequence>
<gene>
    <name evidence="10" type="ORF">WG901_11600</name>
</gene>
<evidence type="ECO:0000256" key="7">
    <source>
        <dbReference type="ARBA" id="ARBA00023136"/>
    </source>
</evidence>
<comment type="subcellular location">
    <subcellularLocation>
        <location evidence="1">Cell membrane</location>
    </subcellularLocation>
</comment>
<feature type="domain" description="Pycsar effector protein" evidence="9">
    <location>
        <begin position="37"/>
        <end position="188"/>
    </location>
</feature>
<comment type="caution">
    <text evidence="10">The sequence shown here is derived from an EMBL/GenBank/DDBJ whole genome shotgun (WGS) entry which is preliminary data.</text>
</comment>
<accession>A0ABU8RX32</accession>
<dbReference type="InterPro" id="IPR043760">
    <property type="entry name" value="PycTM_dom"/>
</dbReference>
<organism evidence="10 11">
    <name type="scientific">Novosphingobium anseongense</name>
    <dbReference type="NCBI Taxonomy" id="3133436"/>
    <lineage>
        <taxon>Bacteria</taxon>
        <taxon>Pseudomonadati</taxon>
        <taxon>Pseudomonadota</taxon>
        <taxon>Alphaproteobacteria</taxon>
        <taxon>Sphingomonadales</taxon>
        <taxon>Sphingomonadaceae</taxon>
        <taxon>Novosphingobium</taxon>
    </lineage>
</organism>
<evidence type="ECO:0000256" key="1">
    <source>
        <dbReference type="ARBA" id="ARBA00004236"/>
    </source>
</evidence>
<keyword evidence="11" id="KW-1185">Reference proteome</keyword>
<keyword evidence="4" id="KW-0547">Nucleotide-binding</keyword>
<evidence type="ECO:0000256" key="3">
    <source>
        <dbReference type="ARBA" id="ARBA00022692"/>
    </source>
</evidence>
<reference evidence="10 11" key="1">
    <citation type="submission" date="2024-03" db="EMBL/GenBank/DDBJ databases">
        <authorList>
            <person name="Jo J.-H."/>
        </authorList>
    </citation>
    <scope>NUCLEOTIDE SEQUENCE [LARGE SCALE GENOMIC DNA]</scope>
    <source>
        <strain evidence="10 11">PS1R-30</strain>
    </source>
</reference>
<evidence type="ECO:0000259" key="9">
    <source>
        <dbReference type="Pfam" id="PF18967"/>
    </source>
</evidence>
<protein>
    <submittedName>
        <fullName evidence="10">Pycsar system effector family protein</fullName>
    </submittedName>
</protein>
<evidence type="ECO:0000313" key="11">
    <source>
        <dbReference type="Proteomes" id="UP001361239"/>
    </source>
</evidence>
<feature type="transmembrane region" description="Helical" evidence="8">
    <location>
        <begin position="81"/>
        <end position="105"/>
    </location>
</feature>
<keyword evidence="5 8" id="KW-1133">Transmembrane helix</keyword>
<dbReference type="Pfam" id="PF18967">
    <property type="entry name" value="PycTM"/>
    <property type="match status" value="1"/>
</dbReference>
<evidence type="ECO:0000313" key="10">
    <source>
        <dbReference type="EMBL" id="MEJ5977284.1"/>
    </source>
</evidence>
<evidence type="ECO:0000256" key="2">
    <source>
        <dbReference type="ARBA" id="ARBA00022475"/>
    </source>
</evidence>
<dbReference type="Proteomes" id="UP001361239">
    <property type="component" value="Unassembled WGS sequence"/>
</dbReference>
<keyword evidence="6" id="KW-0051">Antiviral defense</keyword>
<keyword evidence="7 8" id="KW-0472">Membrane</keyword>
<evidence type="ECO:0000256" key="5">
    <source>
        <dbReference type="ARBA" id="ARBA00022989"/>
    </source>
</evidence>
<evidence type="ECO:0000256" key="6">
    <source>
        <dbReference type="ARBA" id="ARBA00023118"/>
    </source>
</evidence>
<evidence type="ECO:0000256" key="8">
    <source>
        <dbReference type="SAM" id="Phobius"/>
    </source>
</evidence>
<evidence type="ECO:0000256" key="4">
    <source>
        <dbReference type="ARBA" id="ARBA00022741"/>
    </source>
</evidence>